<dbReference type="InterPro" id="IPR014004">
    <property type="entry name" value="Transpt-assoc_nodulatn_dom_bac"/>
</dbReference>
<dbReference type="Pfam" id="PF04972">
    <property type="entry name" value="BON"/>
    <property type="match status" value="2"/>
</dbReference>
<dbReference type="AlphaFoldDB" id="A0A2S5SVJ1"/>
<dbReference type="PROSITE" id="PS50914">
    <property type="entry name" value="BON"/>
    <property type="match status" value="2"/>
</dbReference>
<sequence>MKSSHFPHRALRPLATVVAAASLAVALSACAPLLVGGAVVGTVMVASDRRSSGAQIDDQAIELKSMNRIRDAFNEQRVHVNVTSYNRMVLLTGEVGSEDDKQRVERIVAGVDNVRSIVNDLAVMGVSSLTSRSNDVILGGKVKATLVDARDIQAQAVKVISERGTVYLMGRVTEREAKRAAELARSVSGVAKVVTVFELITEEELARLQPNRPSPTGAAPSQ</sequence>
<dbReference type="SMART" id="SM00749">
    <property type="entry name" value="BON"/>
    <property type="match status" value="2"/>
</dbReference>
<name>A0A2S5SVJ1_9BURK</name>
<evidence type="ECO:0000259" key="1">
    <source>
        <dbReference type="PROSITE" id="PS50914"/>
    </source>
</evidence>
<dbReference type="PROSITE" id="PS51257">
    <property type="entry name" value="PROKAR_LIPOPROTEIN"/>
    <property type="match status" value="1"/>
</dbReference>
<evidence type="ECO:0000313" key="3">
    <source>
        <dbReference type="Proteomes" id="UP000238605"/>
    </source>
</evidence>
<protein>
    <submittedName>
        <fullName evidence="2">Transporter</fullName>
    </submittedName>
</protein>
<dbReference type="EMBL" id="PSNX01000005">
    <property type="protein sequence ID" value="PPE66763.1"/>
    <property type="molecule type" value="Genomic_DNA"/>
</dbReference>
<reference evidence="2 3" key="1">
    <citation type="submission" date="2018-02" db="EMBL/GenBank/DDBJ databases">
        <title>Reclassifiation of [Polyangium] brachysporum DSM 7029 as Guopingzhaonella breviflexa gen. nov., sp. nov., a member of the family Comamonadaceae.</title>
        <authorList>
            <person name="Tang B."/>
        </authorList>
    </citation>
    <scope>NUCLEOTIDE SEQUENCE [LARGE SCALE GENOMIC DNA]</scope>
    <source>
        <strain evidence="2 3">BCRC 80649</strain>
    </source>
</reference>
<accession>A0A2S5SVJ1</accession>
<dbReference type="InterPro" id="IPR007055">
    <property type="entry name" value="BON_dom"/>
</dbReference>
<dbReference type="Gene3D" id="3.30.1340.30">
    <property type="match status" value="1"/>
</dbReference>
<organism evidence="2 3">
    <name type="scientific">Caldimonas caldifontis</name>
    <dbReference type="NCBI Taxonomy" id="1452508"/>
    <lineage>
        <taxon>Bacteria</taxon>
        <taxon>Pseudomonadati</taxon>
        <taxon>Pseudomonadota</taxon>
        <taxon>Betaproteobacteria</taxon>
        <taxon>Burkholderiales</taxon>
        <taxon>Sphaerotilaceae</taxon>
        <taxon>Caldimonas</taxon>
    </lineage>
</organism>
<evidence type="ECO:0000313" key="2">
    <source>
        <dbReference type="EMBL" id="PPE66763.1"/>
    </source>
</evidence>
<dbReference type="Proteomes" id="UP000238605">
    <property type="component" value="Unassembled WGS sequence"/>
</dbReference>
<dbReference type="PANTHER" id="PTHR34606:SF15">
    <property type="entry name" value="BON DOMAIN-CONTAINING PROTEIN"/>
    <property type="match status" value="1"/>
</dbReference>
<keyword evidence="3" id="KW-1185">Reference proteome</keyword>
<dbReference type="OrthoDB" id="5294487at2"/>
<dbReference type="InterPro" id="IPR051686">
    <property type="entry name" value="Lipoprotein_DolP"/>
</dbReference>
<comment type="caution">
    <text evidence="2">The sequence shown here is derived from an EMBL/GenBank/DDBJ whole genome shotgun (WGS) entry which is preliminary data.</text>
</comment>
<feature type="domain" description="BON" evidence="1">
    <location>
        <begin position="134"/>
        <end position="201"/>
    </location>
</feature>
<gene>
    <name evidence="2" type="ORF">C1704_07200</name>
</gene>
<proteinExistence type="predicted"/>
<feature type="domain" description="BON" evidence="1">
    <location>
        <begin position="57"/>
        <end position="125"/>
    </location>
</feature>
<dbReference type="RefSeq" id="WP_104302060.1">
    <property type="nucleotide sequence ID" value="NZ_PSNX01000005.1"/>
</dbReference>
<dbReference type="PANTHER" id="PTHR34606">
    <property type="entry name" value="BON DOMAIN-CONTAINING PROTEIN"/>
    <property type="match status" value="1"/>
</dbReference>